<sequence>MQTYFSTLAVSMAATLSLLFMSACHSTSNSGSSNSIKKADFGKTKAGEQAEIYTLKNANGVIAKVTSYG</sequence>
<evidence type="ECO:0000313" key="1">
    <source>
        <dbReference type="EMBL" id="SVD08093.1"/>
    </source>
</evidence>
<name>A0A382SE05_9ZZZZ</name>
<evidence type="ECO:0008006" key="2">
    <source>
        <dbReference type="Google" id="ProtNLM"/>
    </source>
</evidence>
<dbReference type="EMBL" id="UINC01128378">
    <property type="protein sequence ID" value="SVD08093.1"/>
    <property type="molecule type" value="Genomic_DNA"/>
</dbReference>
<organism evidence="1">
    <name type="scientific">marine metagenome</name>
    <dbReference type="NCBI Taxonomy" id="408172"/>
    <lineage>
        <taxon>unclassified sequences</taxon>
        <taxon>metagenomes</taxon>
        <taxon>ecological metagenomes</taxon>
    </lineage>
</organism>
<accession>A0A382SE05</accession>
<dbReference type="AlphaFoldDB" id="A0A382SE05"/>
<proteinExistence type="predicted"/>
<gene>
    <name evidence="1" type="ORF">METZ01_LOCUS360947</name>
</gene>
<protein>
    <recommendedName>
        <fullName evidence="2">Galactose-1-epimerase</fullName>
    </recommendedName>
</protein>
<reference evidence="1" key="1">
    <citation type="submission" date="2018-05" db="EMBL/GenBank/DDBJ databases">
        <authorList>
            <person name="Lanie J.A."/>
            <person name="Ng W.-L."/>
            <person name="Kazmierczak K.M."/>
            <person name="Andrzejewski T.M."/>
            <person name="Davidsen T.M."/>
            <person name="Wayne K.J."/>
            <person name="Tettelin H."/>
            <person name="Glass J.I."/>
            <person name="Rusch D."/>
            <person name="Podicherti R."/>
            <person name="Tsui H.-C.T."/>
            <person name="Winkler M.E."/>
        </authorList>
    </citation>
    <scope>NUCLEOTIDE SEQUENCE</scope>
</reference>
<feature type="non-terminal residue" evidence="1">
    <location>
        <position position="69"/>
    </location>
</feature>